<evidence type="ECO:0000313" key="14">
    <source>
        <dbReference type="Proteomes" id="UP000447873"/>
    </source>
</evidence>
<dbReference type="PRINTS" id="PR00332">
    <property type="entry name" value="HISTRIAD"/>
</dbReference>
<dbReference type="PROSITE" id="PS00892">
    <property type="entry name" value="HIT_1"/>
    <property type="match status" value="1"/>
</dbReference>
<dbReference type="GO" id="GO:0009117">
    <property type="term" value="P:nucleotide metabolic process"/>
    <property type="evidence" value="ECO:0007669"/>
    <property type="project" value="TreeGrafter"/>
</dbReference>
<evidence type="ECO:0000256" key="1">
    <source>
        <dbReference type="ARBA" id="ARBA00001946"/>
    </source>
</evidence>
<dbReference type="GO" id="GO:0000166">
    <property type="term" value="F:nucleotide binding"/>
    <property type="evidence" value="ECO:0007669"/>
    <property type="project" value="UniProtKB-KW"/>
</dbReference>
<evidence type="ECO:0000256" key="2">
    <source>
        <dbReference type="ARBA" id="ARBA00022741"/>
    </source>
</evidence>
<dbReference type="InterPro" id="IPR001310">
    <property type="entry name" value="Histidine_triad_HIT"/>
</dbReference>
<dbReference type="EMBL" id="WNWS01000139">
    <property type="protein sequence ID" value="KAE9978232.1"/>
    <property type="molecule type" value="Genomic_DNA"/>
</dbReference>
<evidence type="ECO:0000256" key="9">
    <source>
        <dbReference type="PIRSR" id="PIRSR601310-1"/>
    </source>
</evidence>
<dbReference type="Gene3D" id="3.30.428.10">
    <property type="entry name" value="HIT-like"/>
    <property type="match status" value="1"/>
</dbReference>
<dbReference type="PROSITE" id="PS51084">
    <property type="entry name" value="HIT_2"/>
    <property type="match status" value="1"/>
</dbReference>
<feature type="active site" description="Tele-AMP-histidine intermediate" evidence="9">
    <location>
        <position position="96"/>
    </location>
</feature>
<dbReference type="InterPro" id="IPR011146">
    <property type="entry name" value="HIT-like"/>
</dbReference>
<feature type="short sequence motif" description="Histidine triad motif" evidence="10 11">
    <location>
        <begin position="94"/>
        <end position="98"/>
    </location>
</feature>
<reference evidence="13 14" key="1">
    <citation type="submission" date="2018-12" db="EMBL/GenBank/DDBJ databases">
        <title>Venturia inaequalis Genome Resource.</title>
        <authorList>
            <person name="Lichtner F.J."/>
        </authorList>
    </citation>
    <scope>NUCLEOTIDE SEQUENCE [LARGE SCALE GENOMIC DNA]</scope>
    <source>
        <strain evidence="13 14">120213</strain>
    </source>
</reference>
<dbReference type="InterPro" id="IPR039384">
    <property type="entry name" value="HINT"/>
</dbReference>
<evidence type="ECO:0000256" key="5">
    <source>
        <dbReference type="ARBA" id="ARBA00025764"/>
    </source>
</evidence>
<comment type="cofactor">
    <cofactor evidence="1">
        <name>Mg(2+)</name>
        <dbReference type="ChEBI" id="CHEBI:18420"/>
    </cofactor>
</comment>
<dbReference type="OrthoDB" id="672793at2759"/>
<comment type="caution">
    <text evidence="13">The sequence shown here is derived from an EMBL/GenBank/DDBJ whole genome shotgun (WGS) entry which is preliminary data.</text>
</comment>
<comment type="catalytic activity">
    <reaction evidence="6">
        <text>adenosine 5'-phosphoramidate + H2O = NH4(+) + AMP</text>
        <dbReference type="Rhea" id="RHEA:67916"/>
        <dbReference type="ChEBI" id="CHEBI:15377"/>
        <dbReference type="ChEBI" id="CHEBI:28938"/>
        <dbReference type="ChEBI" id="CHEBI:57890"/>
        <dbReference type="ChEBI" id="CHEBI:456215"/>
    </reaction>
    <physiologicalReaction direction="left-to-right" evidence="6">
        <dbReference type="Rhea" id="RHEA:67917"/>
    </physiologicalReaction>
</comment>
<dbReference type="FunFam" id="3.30.428.10:FF:000013">
    <property type="entry name" value="Hit family protein 1"/>
    <property type="match status" value="1"/>
</dbReference>
<sequence>MAATCIFCKIIKGEIPSMKLFESDKTLAFLDIQPLSRGHSLIIPKHHGAKLTDIPDDQLVEILQVTKKIAQAAGCEDFNVLQNNGRKAHQEVDHVHFHMIPKPNAEEGLGIEWPMQKPGMEMLKALHEELKAKM</sequence>
<evidence type="ECO:0000256" key="7">
    <source>
        <dbReference type="ARBA" id="ARBA00074222"/>
    </source>
</evidence>
<name>A0A8H3UZE4_VENIN</name>
<dbReference type="GO" id="GO:0016787">
    <property type="term" value="F:hydrolase activity"/>
    <property type="evidence" value="ECO:0007669"/>
    <property type="project" value="UniProtKB-KW"/>
</dbReference>
<keyword evidence="2" id="KW-0547">Nucleotide-binding</keyword>
<organism evidence="13 14">
    <name type="scientific">Venturia inaequalis</name>
    <name type="common">Apple scab fungus</name>
    <dbReference type="NCBI Taxonomy" id="5025"/>
    <lineage>
        <taxon>Eukaryota</taxon>
        <taxon>Fungi</taxon>
        <taxon>Dikarya</taxon>
        <taxon>Ascomycota</taxon>
        <taxon>Pezizomycotina</taxon>
        <taxon>Dothideomycetes</taxon>
        <taxon>Pleosporomycetidae</taxon>
        <taxon>Venturiales</taxon>
        <taxon>Venturiaceae</taxon>
        <taxon>Venturia</taxon>
    </lineage>
</organism>
<dbReference type="PANTHER" id="PTHR46648:SF1">
    <property type="entry name" value="ADENOSINE 5'-MONOPHOSPHORAMIDASE HNT1"/>
    <property type="match status" value="1"/>
</dbReference>
<dbReference type="SUPFAM" id="SSF54197">
    <property type="entry name" value="HIT-like"/>
    <property type="match status" value="1"/>
</dbReference>
<evidence type="ECO:0000256" key="6">
    <source>
        <dbReference type="ARBA" id="ARBA00052319"/>
    </source>
</evidence>
<accession>A0A8H3UZE4</accession>
<dbReference type="InterPro" id="IPR036265">
    <property type="entry name" value="HIT-like_sf"/>
</dbReference>
<dbReference type="AlphaFoldDB" id="A0A8H3UZE4"/>
<evidence type="ECO:0000256" key="8">
    <source>
        <dbReference type="ARBA" id="ARBA00076050"/>
    </source>
</evidence>
<evidence type="ECO:0000256" key="11">
    <source>
        <dbReference type="PROSITE-ProRule" id="PRU00464"/>
    </source>
</evidence>
<feature type="domain" description="HIT" evidence="12">
    <location>
        <begin position="6"/>
        <end position="109"/>
    </location>
</feature>
<proteinExistence type="inferred from homology"/>
<evidence type="ECO:0000256" key="3">
    <source>
        <dbReference type="ARBA" id="ARBA00022801"/>
    </source>
</evidence>
<keyword evidence="4" id="KW-0460">Magnesium</keyword>
<evidence type="ECO:0000259" key="12">
    <source>
        <dbReference type="PROSITE" id="PS51084"/>
    </source>
</evidence>
<keyword evidence="3" id="KW-0378">Hydrolase</keyword>
<dbReference type="PANTHER" id="PTHR46648">
    <property type="entry name" value="HIT FAMILY PROTEIN 1"/>
    <property type="match status" value="1"/>
</dbReference>
<dbReference type="CDD" id="cd01277">
    <property type="entry name" value="HINT_subgroup"/>
    <property type="match status" value="1"/>
</dbReference>
<dbReference type="Proteomes" id="UP000447873">
    <property type="component" value="Unassembled WGS sequence"/>
</dbReference>
<evidence type="ECO:0000313" key="13">
    <source>
        <dbReference type="EMBL" id="KAE9978232.1"/>
    </source>
</evidence>
<protein>
    <recommendedName>
        <fullName evidence="7">Adenosine 5'-monophosphoramidase HNT1</fullName>
    </recommendedName>
    <alternativeName>
        <fullName evidence="8">Histidine triad nucleotide-binding protein HNT1</fullName>
    </alternativeName>
</protein>
<evidence type="ECO:0000256" key="10">
    <source>
        <dbReference type="PIRSR" id="PIRSR601310-3"/>
    </source>
</evidence>
<comment type="similarity">
    <text evidence="5">Belongs to the HINT family.</text>
</comment>
<dbReference type="InterPro" id="IPR019808">
    <property type="entry name" value="Histidine_triad_CS"/>
</dbReference>
<gene>
    <name evidence="13" type="ORF">EG328_001558</name>
</gene>
<dbReference type="Pfam" id="PF01230">
    <property type="entry name" value="HIT"/>
    <property type="match status" value="1"/>
</dbReference>
<evidence type="ECO:0000256" key="4">
    <source>
        <dbReference type="ARBA" id="ARBA00022842"/>
    </source>
</evidence>